<dbReference type="AlphaFoldDB" id="F8NMJ2"/>
<dbReference type="RefSeq" id="XP_007315480.1">
    <property type="nucleotide sequence ID" value="XM_007315418.1"/>
</dbReference>
<proteinExistence type="predicted"/>
<dbReference type="Proteomes" id="UP000008064">
    <property type="component" value="Unassembled WGS sequence"/>
</dbReference>
<dbReference type="OrthoDB" id="276151at2759"/>
<dbReference type="KEGG" id="sla:SERLADRAFT_435169"/>
<gene>
    <name evidence="2" type="ORF">SERLADRAFT_435169</name>
</gene>
<organism>
    <name type="scientific">Serpula lacrymans var. lacrymans (strain S7.9)</name>
    <name type="common">Dry rot fungus</name>
    <dbReference type="NCBI Taxonomy" id="578457"/>
    <lineage>
        <taxon>Eukaryota</taxon>
        <taxon>Fungi</taxon>
        <taxon>Dikarya</taxon>
        <taxon>Basidiomycota</taxon>
        <taxon>Agaricomycotina</taxon>
        <taxon>Agaricomycetes</taxon>
        <taxon>Agaricomycetidae</taxon>
        <taxon>Boletales</taxon>
        <taxon>Coniophorineae</taxon>
        <taxon>Serpulaceae</taxon>
        <taxon>Serpula</taxon>
    </lineage>
</organism>
<dbReference type="GeneID" id="18814510"/>
<reference evidence="2" key="1">
    <citation type="submission" date="2011-04" db="EMBL/GenBank/DDBJ databases">
        <title>Evolution of plant cell wall degrading machinery underlies the functional diversity of forest fungi.</title>
        <authorList>
            <consortium name="US DOE Joint Genome Institute (JGI-PGF)"/>
            <person name="Eastwood D.C."/>
            <person name="Floudas D."/>
            <person name="Binder M."/>
            <person name="Majcherczyk A."/>
            <person name="Schneider P."/>
            <person name="Aerts A."/>
            <person name="Asiegbu F.O."/>
            <person name="Baker S.E."/>
            <person name="Barry K."/>
            <person name="Bendiksby M."/>
            <person name="Blumentritt M."/>
            <person name="Coutinho P.M."/>
            <person name="Cullen D."/>
            <person name="Cullen D."/>
            <person name="Gathman A."/>
            <person name="Goodell B."/>
            <person name="Henrissat B."/>
            <person name="Ihrmark K."/>
            <person name="Kauserud H."/>
            <person name="Kohler A."/>
            <person name="LaButti K."/>
            <person name="Lapidus A."/>
            <person name="Lavin J.L."/>
            <person name="Lee Y.-H."/>
            <person name="Lindquist E."/>
            <person name="Lilly W."/>
            <person name="Lucas S."/>
            <person name="Morin E."/>
            <person name="Murat C."/>
            <person name="Oguiza J.A."/>
            <person name="Park J."/>
            <person name="Pisabarro A.G."/>
            <person name="Riley R."/>
            <person name="Rosling A."/>
            <person name="Salamov A."/>
            <person name="Schmidt O."/>
            <person name="Schmutz J."/>
            <person name="Skrede I."/>
            <person name="Stenlid J."/>
            <person name="Wiebenga A."/>
            <person name="Xie X."/>
            <person name="Kues U."/>
            <person name="Hibbett D.S."/>
            <person name="Hoffmeister D."/>
            <person name="Hogberg N."/>
            <person name="Martin F."/>
            <person name="Grigoriev I.V."/>
            <person name="Watkinson S.C."/>
        </authorList>
    </citation>
    <scope>NUCLEOTIDE SEQUENCE</scope>
    <source>
        <strain evidence="2">S7.9</strain>
    </source>
</reference>
<dbReference type="EMBL" id="GL945431">
    <property type="protein sequence ID" value="EGO27389.1"/>
    <property type="molecule type" value="Genomic_DNA"/>
</dbReference>
<evidence type="ECO:0000256" key="1">
    <source>
        <dbReference type="SAM" id="MobiDB-lite"/>
    </source>
</evidence>
<dbReference type="HOGENOM" id="CLU_025579_0_0_1"/>
<feature type="region of interest" description="Disordered" evidence="1">
    <location>
        <begin position="511"/>
        <end position="532"/>
    </location>
</feature>
<name>F8NMJ2_SERL9</name>
<accession>F8NMJ2</accession>
<sequence length="688" mass="77242">MSRTFTKIRITPTIANSSIRPRRFHVSAPHSSAITLPLLSVPDALSFSSIATSSNSAQDLLRQQKYHDLEDSVGRDFPNPSRVWSYYTDLLGYLEFEHLPLEIHQAVLRKCVPSTNVLRGAMARRMAAGNAPRIPHMYEARLKSVMRNIRTTGHKPTLSDYHFILEQFASVGHYKGAFQVYNELTLVFGLHPTPKTYGLCLQAIAHRLSLPIYKFERGRLVEEAGRMSQELMKGMATYKLPFTSVNLDLTIRVLKEIADEEGFSRLMKVGYGIDLDNPDHPPLDVVTSAEGVEGLDYRVPFSTAALNTTLDMLGRFGNVPKLVQAFEVLTQPLPPQANKHFSMAFDEEDDFGVINPASTQPYQAPHAAPNTTTYNILLKHISRAGHATFARHYLFQAMRLDRQTDRDLRSQMRDSLGEVLAPHFTINKGTILPVFGEANRDKNLQLMRWVAWVARQTIRRKKNDIVFYSQVRQNVQERALEEASSTVSELPTSSSVPQPVGEIPIATTSKAANSASSLSPSSSVSSGSPLASAIEPRQVPKKAISSALEVDIDAPWTPSPAPIKYFDLDLHLSILQRDLEQITAFNQHIELIMSRTTQRVKERLGRRVWSGKDVYLRDSGERSPIARKTWTEIVNFQRPPPGMRRAQIMSSRNTQKGNGRRIARYSKPGWLASQQGLAMSLYADRLES</sequence>
<evidence type="ECO:0000313" key="2">
    <source>
        <dbReference type="EMBL" id="EGO27389.1"/>
    </source>
</evidence>
<protein>
    <submittedName>
        <fullName evidence="2">Uncharacterized protein</fullName>
    </submittedName>
</protein>